<dbReference type="Pfam" id="PF03638">
    <property type="entry name" value="TCR"/>
    <property type="match status" value="2"/>
</dbReference>
<dbReference type="InterPro" id="IPR033467">
    <property type="entry name" value="Tesmin/TSO1-like_CXC"/>
</dbReference>
<name>A0A5J4NMB7_9TREM</name>
<dbReference type="PROSITE" id="PS51634">
    <property type="entry name" value="CRC"/>
    <property type="match status" value="1"/>
</dbReference>
<evidence type="ECO:0000256" key="2">
    <source>
        <dbReference type="ARBA" id="ARBA00007267"/>
    </source>
</evidence>
<dbReference type="InterPro" id="IPR028307">
    <property type="entry name" value="Lin-54_fam"/>
</dbReference>
<gene>
    <name evidence="6" type="ORF">DEA37_0009013</name>
</gene>
<dbReference type="PANTHER" id="PTHR12446">
    <property type="entry name" value="TESMIN/TSO1-RELATED"/>
    <property type="match status" value="1"/>
</dbReference>
<proteinExistence type="inferred from homology"/>
<feature type="region of interest" description="Disordered" evidence="4">
    <location>
        <begin position="487"/>
        <end position="536"/>
    </location>
</feature>
<sequence>MTQAPVSVKVALPSKGGITGRPGLVQVLQTTPVSSVQDIVSHGSPVFKTFTTVRPFVQGAAVQMNTNTAIQYVRKPPEMTVINPGNTFVATPMNQPFTPYGGSIMTISPNLMQSLSGPTSLNPNTVGQLSGASAFLSSLANSRKPCNCTKSHCLKLYCECFAQGQLCQNCNCNNCMNNLAYEEERGRAIKMTLERNPTAFHPKIGRGEGERKHTKGCNCKRSGCLKNYCECYEAKISCSDLCRCQGCRNTEDSVERRSLLRLAAMGSLRSRQPASFKKHLVKQPPETMPHVFFTWEVIEATACCLLAQAEETERRDLPPAAQERIILEEFGRILESVIDSASKAQVRSASSIQAPDSEGEQSILHAGAPIYGIRASGTSAIGAATAAAAAADVLLRNDEEDDEQIMRDTSVDDEDDDPGDLDDEIFDDEELGHGGRSSHFLRHAREPPGRRAVNVELRASRSHVTQLMGEAISDDEDSFPEDISVRQSNIASHSSQKYRQSMSNRHKSHIAEGRYHSRRNTSGGRSHEHHDPDSVI</sequence>
<evidence type="ECO:0000256" key="1">
    <source>
        <dbReference type="ARBA" id="ARBA00004123"/>
    </source>
</evidence>
<dbReference type="InterPro" id="IPR005172">
    <property type="entry name" value="CRC"/>
</dbReference>
<dbReference type="GO" id="GO:0006355">
    <property type="term" value="P:regulation of DNA-templated transcription"/>
    <property type="evidence" value="ECO:0007669"/>
    <property type="project" value="TreeGrafter"/>
</dbReference>
<feature type="compositionally biased region" description="Acidic residues" evidence="4">
    <location>
        <begin position="411"/>
        <end position="421"/>
    </location>
</feature>
<dbReference type="PANTHER" id="PTHR12446:SF34">
    <property type="entry name" value="PROTEIN LIN-54 HOMOLOG"/>
    <property type="match status" value="1"/>
</dbReference>
<feature type="compositionally biased region" description="Basic and acidic residues" evidence="4">
    <location>
        <begin position="525"/>
        <end position="536"/>
    </location>
</feature>
<evidence type="ECO:0000256" key="3">
    <source>
        <dbReference type="ARBA" id="ARBA00023242"/>
    </source>
</evidence>
<dbReference type="EMBL" id="QNGE01001850">
    <property type="protein sequence ID" value="KAA3676703.1"/>
    <property type="molecule type" value="Genomic_DNA"/>
</dbReference>
<feature type="region of interest" description="Disordered" evidence="4">
    <location>
        <begin position="399"/>
        <end position="421"/>
    </location>
</feature>
<dbReference type="Proteomes" id="UP000324629">
    <property type="component" value="Unassembled WGS sequence"/>
</dbReference>
<keyword evidence="7" id="KW-1185">Reference proteome</keyword>
<evidence type="ECO:0000256" key="4">
    <source>
        <dbReference type="SAM" id="MobiDB-lite"/>
    </source>
</evidence>
<comment type="caution">
    <text evidence="6">The sequence shown here is derived from an EMBL/GenBank/DDBJ whole genome shotgun (WGS) entry which is preliminary data.</text>
</comment>
<protein>
    <submittedName>
        <fullName evidence="6">Protein lin-54</fullName>
    </submittedName>
</protein>
<evidence type="ECO:0000313" key="7">
    <source>
        <dbReference type="Proteomes" id="UP000324629"/>
    </source>
</evidence>
<comment type="similarity">
    <text evidence="2">Belongs to the lin-54 family.</text>
</comment>
<organism evidence="6 7">
    <name type="scientific">Paragonimus westermani</name>
    <dbReference type="NCBI Taxonomy" id="34504"/>
    <lineage>
        <taxon>Eukaryota</taxon>
        <taxon>Metazoa</taxon>
        <taxon>Spiralia</taxon>
        <taxon>Lophotrochozoa</taxon>
        <taxon>Platyhelminthes</taxon>
        <taxon>Trematoda</taxon>
        <taxon>Digenea</taxon>
        <taxon>Plagiorchiida</taxon>
        <taxon>Troglotremata</taxon>
        <taxon>Troglotrematidae</taxon>
        <taxon>Paragonimus</taxon>
    </lineage>
</organism>
<evidence type="ECO:0000313" key="6">
    <source>
        <dbReference type="EMBL" id="KAA3676703.1"/>
    </source>
</evidence>
<feature type="compositionally biased region" description="Polar residues" evidence="4">
    <location>
        <begin position="487"/>
        <end position="503"/>
    </location>
</feature>
<dbReference type="SMART" id="SM01114">
    <property type="entry name" value="CXC"/>
    <property type="match status" value="2"/>
</dbReference>
<keyword evidence="3" id="KW-0539">Nucleus</keyword>
<comment type="subcellular location">
    <subcellularLocation>
        <location evidence="1">Nucleus</location>
    </subcellularLocation>
</comment>
<feature type="domain" description="CRC" evidence="5">
    <location>
        <begin position="142"/>
        <end position="252"/>
    </location>
</feature>
<accession>A0A5J4NMB7</accession>
<dbReference type="GO" id="GO:0005634">
    <property type="term" value="C:nucleus"/>
    <property type="evidence" value="ECO:0007669"/>
    <property type="project" value="UniProtKB-SubCell"/>
</dbReference>
<evidence type="ECO:0000259" key="5">
    <source>
        <dbReference type="PROSITE" id="PS51634"/>
    </source>
</evidence>
<reference evidence="6 7" key="1">
    <citation type="journal article" date="2019" name="Gigascience">
        <title>Whole-genome sequence of the oriental lung fluke Paragonimus westermani.</title>
        <authorList>
            <person name="Oey H."/>
            <person name="Zakrzewski M."/>
            <person name="Narain K."/>
            <person name="Devi K.R."/>
            <person name="Agatsuma T."/>
            <person name="Nawaratna S."/>
            <person name="Gobert G.N."/>
            <person name="Jones M.K."/>
            <person name="Ragan M.A."/>
            <person name="McManus D.P."/>
            <person name="Krause L."/>
        </authorList>
    </citation>
    <scope>NUCLEOTIDE SEQUENCE [LARGE SCALE GENOMIC DNA]</scope>
    <source>
        <strain evidence="6 7">IND2009</strain>
    </source>
</reference>
<dbReference type="AlphaFoldDB" id="A0A5J4NMB7"/>